<feature type="chain" id="PRO_5011638053" description="Fimbrial protein" evidence="1">
    <location>
        <begin position="23"/>
        <end position="123"/>
    </location>
</feature>
<organism evidence="2 3">
    <name type="scientific">Pseudomonas panipatensis</name>
    <dbReference type="NCBI Taxonomy" id="428992"/>
    <lineage>
        <taxon>Bacteria</taxon>
        <taxon>Pseudomonadati</taxon>
        <taxon>Pseudomonadota</taxon>
        <taxon>Gammaproteobacteria</taxon>
        <taxon>Pseudomonadales</taxon>
        <taxon>Pseudomonadaceae</taxon>
        <taxon>Pseudomonas</taxon>
    </lineage>
</organism>
<accession>A0A1G8FIQ9</accession>
<gene>
    <name evidence="2" type="ORF">SAMN05216272_103271</name>
</gene>
<dbReference type="Proteomes" id="UP000199636">
    <property type="component" value="Unassembled WGS sequence"/>
</dbReference>
<sequence>MRDDLRPSALLLSLLFSLPLCAEELRFQGLVVEPGCRTSQFSPPALARSTGLAVQGCSSPVSLHLSPAQGQAPLPRIQVTDLEGRPLDLKGGVVLNGAALRLLLRDTEGRAAGRPLLLNLTYL</sequence>
<proteinExistence type="predicted"/>
<evidence type="ECO:0000256" key="1">
    <source>
        <dbReference type="SAM" id="SignalP"/>
    </source>
</evidence>
<keyword evidence="1" id="KW-0732">Signal</keyword>
<name>A0A1G8FIQ9_9PSED</name>
<keyword evidence="3" id="KW-1185">Reference proteome</keyword>
<dbReference type="AlphaFoldDB" id="A0A1G8FIQ9"/>
<dbReference type="RefSeq" id="WP_090262250.1">
    <property type="nucleotide sequence ID" value="NZ_FNDS01000003.1"/>
</dbReference>
<evidence type="ECO:0000313" key="2">
    <source>
        <dbReference type="EMBL" id="SDH82053.1"/>
    </source>
</evidence>
<reference evidence="3" key="1">
    <citation type="submission" date="2016-10" db="EMBL/GenBank/DDBJ databases">
        <authorList>
            <person name="Varghese N."/>
            <person name="Submissions S."/>
        </authorList>
    </citation>
    <scope>NUCLEOTIDE SEQUENCE [LARGE SCALE GENOMIC DNA]</scope>
    <source>
        <strain evidence="3">CCM 7469</strain>
    </source>
</reference>
<feature type="signal peptide" evidence="1">
    <location>
        <begin position="1"/>
        <end position="22"/>
    </location>
</feature>
<evidence type="ECO:0000313" key="3">
    <source>
        <dbReference type="Proteomes" id="UP000199636"/>
    </source>
</evidence>
<protein>
    <recommendedName>
        <fullName evidence="4">Fimbrial protein</fullName>
    </recommendedName>
</protein>
<dbReference type="EMBL" id="FNDS01000003">
    <property type="protein sequence ID" value="SDH82053.1"/>
    <property type="molecule type" value="Genomic_DNA"/>
</dbReference>
<evidence type="ECO:0008006" key="4">
    <source>
        <dbReference type="Google" id="ProtNLM"/>
    </source>
</evidence>